<dbReference type="Pfam" id="PF07645">
    <property type="entry name" value="EGF_CA"/>
    <property type="match status" value="1"/>
</dbReference>
<dbReference type="SMART" id="SM00181">
    <property type="entry name" value="EGF"/>
    <property type="match status" value="9"/>
</dbReference>
<evidence type="ECO:0000259" key="19">
    <source>
        <dbReference type="PROSITE" id="PS50027"/>
    </source>
</evidence>
<evidence type="ECO:0000256" key="1">
    <source>
        <dbReference type="ARBA" id="ARBA00004479"/>
    </source>
</evidence>
<reference evidence="20" key="2">
    <citation type="submission" date="2023-04" db="EMBL/GenBank/DDBJ databases">
        <authorList>
            <person name="Bu L."/>
            <person name="Lu L."/>
            <person name="Laidemitt M.R."/>
            <person name="Zhang S.M."/>
            <person name="Mutuku M."/>
            <person name="Mkoji G."/>
            <person name="Steinauer M."/>
            <person name="Loker E.S."/>
        </authorList>
    </citation>
    <scope>NUCLEOTIDE SEQUENCE</scope>
    <source>
        <strain evidence="20">KasaAsao</strain>
        <tissue evidence="20">Whole Snail</tissue>
    </source>
</reference>
<evidence type="ECO:0000256" key="7">
    <source>
        <dbReference type="ARBA" id="ARBA00022837"/>
    </source>
</evidence>
<feature type="domain" description="Laminin EGF-like" evidence="19">
    <location>
        <begin position="621"/>
        <end position="671"/>
    </location>
</feature>
<keyword evidence="9 16" id="KW-0472">Membrane</keyword>
<dbReference type="SMART" id="SM00179">
    <property type="entry name" value="EGF_CA"/>
    <property type="match status" value="2"/>
</dbReference>
<feature type="region of interest" description="Disordered" evidence="15">
    <location>
        <begin position="1960"/>
        <end position="1986"/>
    </location>
</feature>
<evidence type="ECO:0000259" key="17">
    <source>
        <dbReference type="PROSITE" id="PS01180"/>
    </source>
</evidence>
<dbReference type="PROSITE" id="PS50026">
    <property type="entry name" value="EGF_3"/>
    <property type="match status" value="1"/>
</dbReference>
<evidence type="ECO:0000313" key="21">
    <source>
        <dbReference type="Proteomes" id="UP001233172"/>
    </source>
</evidence>
<dbReference type="Pfam" id="PF00053">
    <property type="entry name" value="EGF_laminin"/>
    <property type="match status" value="2"/>
</dbReference>
<proteinExistence type="predicted"/>
<dbReference type="PROSITE" id="PS01186">
    <property type="entry name" value="EGF_2"/>
    <property type="match status" value="3"/>
</dbReference>
<evidence type="ECO:0000256" key="14">
    <source>
        <dbReference type="PROSITE-ProRule" id="PRU00460"/>
    </source>
</evidence>
<dbReference type="InterPro" id="IPR000742">
    <property type="entry name" value="EGF"/>
</dbReference>
<comment type="caution">
    <text evidence="20">The sequence shown here is derived from an EMBL/GenBank/DDBJ whole genome shotgun (WGS) entry which is preliminary data.</text>
</comment>
<feature type="region of interest" description="Disordered" evidence="15">
    <location>
        <begin position="2051"/>
        <end position="2101"/>
    </location>
</feature>
<dbReference type="InterPro" id="IPR001881">
    <property type="entry name" value="EGF-like_Ca-bd_dom"/>
</dbReference>
<dbReference type="SUPFAM" id="SSF117281">
    <property type="entry name" value="Kelch motif"/>
    <property type="match status" value="1"/>
</dbReference>
<sequence length="2348" mass="261894">HCVGPISDPPDRCPGICPSLHTCGACISQGKGVRVTSEVQRKHVYLQQCSWCVKEAQCQTRSSPAGTCRSANGTVTGVVGWWGGLSANLTSIIQCQTEDFPAGLQFVKYREPANYTYPDELNIHRRTVGTMGYIVGKRIEHVYFLTSKFLGFLHPLNAQPPANENLTLFLSLQHAKAQLYLSSDDSPAGLESVIKRDDEGINLMLQAKRAYGRTVFPNVTRGYRYYLEQTTEQAGSTEFTTAVTISWNGYLRPNENDKYHVITYEFLEPYSKGNCSASYNCLGCLTDALCGWCELKRICLPRNVSDDSCHDGPRHQYMITSPSECPDCESHVQCSTCAADPLCEWVMDTGHCTRRMRHPEKAVRDSEKCPPPCHERTKCSSCITSEKGDCAWCENTRLCLPFSDYVTRYIYGQCTSWIDISNANVSCRSCREMTTCDKCLKVLGCGWCSNVNNPLQGVCIDGDFASANNNESCSQYLGDSYNVITTEPFAWSYDKCPDVDECALGLHTCHPNATCKNVYGSYSCVCNRGFAGDGSFKCDETCYYHCHNGLCSGPPDFKCICDLGWSNDSCDVNCGCNNHSTCSSGLGVCDECMHNTAGTYCDECKSGAYGNPLKPEGCHLCKCNGHGDHSLGECNRTTGQCFCTDNTQGFHCDQCKPSYYGNPSLGGKCYLRCDNRIFLTNVTEGALGSYNGSGMVDGGHSYCLWILSVFPDIFYKANDVKPVPVLSFTIESYADIECGQAVVQVYSGIPSFVYGNSRDRMESQRIGEFCGQSIDRDITMYSTQGTITILFEGFITRSKNRGFNATYRAHICSEQCHGNNICIDGKCICKEGYWGPNCTLQVCPSNCSEDIGQGYCLNGICVCYQGFTGLTCSQKISSSEMKLQLITDSVLSSSPLWPYTAHKMFADQAQGPSPRSGHTLTTCGQDLIFLYGGYSGSEGILNDIWVFNVSVKTWTMILPPLQTKPQGSYYHAAACIPLLKMIYVFGGLMKQDDGEVGPTNQLWKFNIESHAWTEDNSAQWLPVLAGHSLTSVGLTNLILIGGFSSENYFSDKVYEYNASTGGKMAWQEHNNGTMRGLVPTGVYGHSAVFDSTSHTIYIFGGYIFLADEWKLSHHLFALDVKDKRWSFIDPENSNKLENRAFHTAVHMTNFMIVLGGMTSNTGYSSDILVYRYACNTWVKFKFMDYDEEEELFPLPVDGVALDAVIVQNDIYIFGGYIGVHRGTLFQLSLPADLCLLVKDSMCNIPGCQRCSVPSETGDNKTVCLDVSKGNRMCGDQHSRQTCDLSQQALKRCSRFTTCSDCLFSHPHIKEQSCVWCSTCRLGQCVPQNEQCPTQGCPQSVSNILSNIRECPENLCSASDCNKCVQRNICMWTRHFQLLKSNTAHFNANPIFLWSCIPKNFKDSAISKYFYSESHETCPARCYTLVTCEACLRSNGSEGGSSECAWSDTLQQCMPPAYLPLRCSLGECHFVRSGRGATCPISCETFDKCADCIASPGCGWCAFGGMNGQGVCMPGGIKGPSKSGICSDGNFSGNEIVKSDVHGARITQHIWSYDKCQPENECMNNHHTCNNMTQNCYDTLEHFRCDCKDGYILINNKCEPVCHQSCVKGVCIKPDTCQCDFGYVGENCSVECQCNKHSNCKSAKEPDKCLKCENNTEGEKCEKCLEGFVGKEGERCKPCREYCYNHTDNCMSKEDYNYSLVGGLKSPTAMENALALCFHCEHNTTGEHCGTCIPGHFRRASEPKTNPCRECQCNGHSNVCNADTGENCQCKNNTETNCEKDVECWATQCASCKEYFFGIPTNGHQCYRQMNVDRDYCFDPDTQNNCNQYPKALQTGKTVFFVVQPKYLNVDIRITIDVTSGSADVFLSNKKDTYQVFNDESFRMHNIFLDKIYASGRAGEVTRRSVMMNTDDLLDEDMYPSPTPHGGGPVLITDKVPDFMKLKPSDRDYYKLAQFESVKRDNSQTQILKGKKKGLSHSKSLQDQTELEDIHNSELRDAEYNQHLSKNAQHGKTKVANGRHYQLNFHEINRQKQSSSQIKTGRFLGLIDNESISPHNDFPHKSRSHAAAKKRQRRSAHGLDGSSFQRGGTLVTDGNKEEKHMHSGVQMGEIEAGALNTYITVGQHNSILVVRDVRFRLVITLPRDQHELKTSKFFIIIRSRGGSPNTTYGNLYFRQDQPHIDLFVFFSVFFSCFFLFLAVCVMLWKMKQTFDARRSRQMREREMECMASRPFARILVLIEHDDPLYLPLSLGISRRRSRLSRYRHQYYNNNDINNISSLPPPRELRIIPIAIEPTEDGLASVGTVLFQLPGGSTAPSQLCLGSALTTRINPPILTQKCVNVRRRTSASSC</sequence>
<dbReference type="EMBL" id="JASAOG010000012">
    <property type="protein sequence ID" value="KAK0065811.1"/>
    <property type="molecule type" value="Genomic_DNA"/>
</dbReference>
<dbReference type="Pfam" id="PF24981">
    <property type="entry name" value="Beta-prop_ATRN-LZTR1"/>
    <property type="match status" value="1"/>
</dbReference>
<dbReference type="InterPro" id="IPR056863">
    <property type="entry name" value="LMN_ATRN_NET-like_EGF"/>
</dbReference>
<dbReference type="GO" id="GO:0048513">
    <property type="term" value="P:animal organ development"/>
    <property type="evidence" value="ECO:0007669"/>
    <property type="project" value="UniProtKB-ARBA"/>
</dbReference>
<dbReference type="InterPro" id="IPR049883">
    <property type="entry name" value="NOTCH1_EGF-like"/>
</dbReference>
<dbReference type="InterPro" id="IPR056737">
    <property type="entry name" value="Beta-prop_ATRN-MKLN-like"/>
</dbReference>
<evidence type="ECO:0000256" key="5">
    <source>
        <dbReference type="ARBA" id="ARBA00022729"/>
    </source>
</evidence>
<keyword evidence="21" id="KW-1185">Reference proteome</keyword>
<dbReference type="SUPFAM" id="SSF49854">
    <property type="entry name" value="Spermadhesin, CUB domain"/>
    <property type="match status" value="1"/>
</dbReference>
<feature type="domain" description="EGF-like" evidence="18">
    <location>
        <begin position="498"/>
        <end position="539"/>
    </location>
</feature>
<dbReference type="InterPro" id="IPR035914">
    <property type="entry name" value="Sperma_CUB_dom_sf"/>
</dbReference>
<keyword evidence="2" id="KW-0880">Kelch repeat</keyword>
<dbReference type="PROSITE" id="PS01180">
    <property type="entry name" value="CUB"/>
    <property type="match status" value="1"/>
</dbReference>
<dbReference type="SMART" id="SM00042">
    <property type="entry name" value="CUB"/>
    <property type="match status" value="1"/>
</dbReference>
<feature type="disulfide bond" evidence="14">
    <location>
        <begin position="655"/>
        <end position="669"/>
    </location>
</feature>
<keyword evidence="6" id="KW-0677">Repeat</keyword>
<keyword evidence="7" id="KW-0106">Calcium</keyword>
<organism evidence="20 21">
    <name type="scientific">Biomphalaria pfeifferi</name>
    <name type="common">Bloodfluke planorb</name>
    <name type="synonym">Freshwater snail</name>
    <dbReference type="NCBI Taxonomy" id="112525"/>
    <lineage>
        <taxon>Eukaryota</taxon>
        <taxon>Metazoa</taxon>
        <taxon>Spiralia</taxon>
        <taxon>Lophotrochozoa</taxon>
        <taxon>Mollusca</taxon>
        <taxon>Gastropoda</taxon>
        <taxon>Heterobranchia</taxon>
        <taxon>Euthyneura</taxon>
        <taxon>Panpulmonata</taxon>
        <taxon>Hygrophila</taxon>
        <taxon>Lymnaeoidea</taxon>
        <taxon>Planorbidae</taxon>
        <taxon>Biomphalaria</taxon>
    </lineage>
</organism>
<evidence type="ECO:0000256" key="2">
    <source>
        <dbReference type="ARBA" id="ARBA00022441"/>
    </source>
</evidence>
<evidence type="ECO:0000256" key="9">
    <source>
        <dbReference type="ARBA" id="ARBA00023136"/>
    </source>
</evidence>
<dbReference type="Pfam" id="PF01437">
    <property type="entry name" value="PSI"/>
    <property type="match status" value="1"/>
</dbReference>
<evidence type="ECO:0000256" key="11">
    <source>
        <dbReference type="ARBA" id="ARBA00023180"/>
    </source>
</evidence>
<feature type="disulfide bond" evidence="14">
    <location>
        <begin position="643"/>
        <end position="652"/>
    </location>
</feature>
<keyword evidence="11" id="KW-0325">Glycoprotein</keyword>
<protein>
    <submittedName>
        <fullName evidence="20">Multiple epidermal growth factor-like domains protein 8</fullName>
    </submittedName>
</protein>
<dbReference type="CDD" id="cd00055">
    <property type="entry name" value="EGF_Lam"/>
    <property type="match status" value="3"/>
</dbReference>
<evidence type="ECO:0000259" key="18">
    <source>
        <dbReference type="PROSITE" id="PS50026"/>
    </source>
</evidence>
<dbReference type="Proteomes" id="UP001233172">
    <property type="component" value="Unassembled WGS sequence"/>
</dbReference>
<dbReference type="SMART" id="SM00423">
    <property type="entry name" value="PSI"/>
    <property type="match status" value="8"/>
</dbReference>
<dbReference type="PROSITE" id="PS00022">
    <property type="entry name" value="EGF_1"/>
    <property type="match status" value="1"/>
</dbReference>
<dbReference type="FunFam" id="2.10.25.10:FF:000202">
    <property type="entry name" value="Multiple epidermal growth factor-like domains 8"/>
    <property type="match status" value="1"/>
</dbReference>
<dbReference type="InterPro" id="IPR000859">
    <property type="entry name" value="CUB_dom"/>
</dbReference>
<evidence type="ECO:0000256" key="15">
    <source>
        <dbReference type="SAM" id="MobiDB-lite"/>
    </source>
</evidence>
<reference evidence="20" key="1">
    <citation type="journal article" date="2023" name="PLoS Negl. Trop. Dis.">
        <title>A genome sequence for Biomphalaria pfeifferi, the major vector snail for the human-infecting parasite Schistosoma mansoni.</title>
        <authorList>
            <person name="Bu L."/>
            <person name="Lu L."/>
            <person name="Laidemitt M.R."/>
            <person name="Zhang S.M."/>
            <person name="Mutuku M."/>
            <person name="Mkoji G."/>
            <person name="Steinauer M."/>
            <person name="Loker E.S."/>
        </authorList>
    </citation>
    <scope>NUCLEOTIDE SEQUENCE</scope>
    <source>
        <strain evidence="20">KasaAsao</strain>
    </source>
</reference>
<dbReference type="GO" id="GO:0048731">
    <property type="term" value="P:system development"/>
    <property type="evidence" value="ECO:0007669"/>
    <property type="project" value="UniProtKB-ARBA"/>
</dbReference>
<dbReference type="PROSITE" id="PS01248">
    <property type="entry name" value="EGF_LAM_1"/>
    <property type="match status" value="2"/>
</dbReference>
<accession>A0AAD8FJI8</accession>
<evidence type="ECO:0000256" key="10">
    <source>
        <dbReference type="ARBA" id="ARBA00023157"/>
    </source>
</evidence>
<dbReference type="CDD" id="cd00054">
    <property type="entry name" value="EGF_CA"/>
    <property type="match status" value="1"/>
</dbReference>
<keyword evidence="3 13" id="KW-0245">EGF-like domain</keyword>
<dbReference type="InterPro" id="IPR002165">
    <property type="entry name" value="Plexin_repeat"/>
</dbReference>
<keyword evidence="4 16" id="KW-0812">Transmembrane</keyword>
<dbReference type="PANTHER" id="PTHR46093">
    <property type="entry name" value="ACYL-COA-BINDING DOMAIN-CONTAINING PROTEIN 5"/>
    <property type="match status" value="1"/>
</dbReference>
<evidence type="ECO:0000313" key="20">
    <source>
        <dbReference type="EMBL" id="KAK0065811.1"/>
    </source>
</evidence>
<dbReference type="InterPro" id="IPR016201">
    <property type="entry name" value="PSI"/>
</dbReference>
<evidence type="ECO:0000256" key="6">
    <source>
        <dbReference type="ARBA" id="ARBA00022737"/>
    </source>
</evidence>
<evidence type="ECO:0000256" key="3">
    <source>
        <dbReference type="ARBA" id="ARBA00022536"/>
    </source>
</evidence>
<feature type="compositionally biased region" description="Basic residues" evidence="15">
    <location>
        <begin position="2060"/>
        <end position="2075"/>
    </location>
</feature>
<name>A0AAD8FJI8_BIOPF</name>
<dbReference type="SMART" id="SM00180">
    <property type="entry name" value="EGF_Lam"/>
    <property type="match status" value="5"/>
</dbReference>
<evidence type="ECO:0000256" key="4">
    <source>
        <dbReference type="ARBA" id="ARBA00022692"/>
    </source>
</evidence>
<keyword evidence="5" id="KW-0732">Signal</keyword>
<dbReference type="PROSITE" id="PS50027">
    <property type="entry name" value="EGF_LAM_2"/>
    <property type="match status" value="1"/>
</dbReference>
<dbReference type="InterPro" id="IPR000152">
    <property type="entry name" value="EGF-type_Asp/Asn_hydroxyl_site"/>
</dbReference>
<gene>
    <name evidence="20" type="ORF">Bpfe_004608</name>
</gene>
<evidence type="ECO:0000256" key="16">
    <source>
        <dbReference type="SAM" id="Phobius"/>
    </source>
</evidence>
<dbReference type="InterPro" id="IPR015915">
    <property type="entry name" value="Kelch-typ_b-propeller"/>
</dbReference>
<dbReference type="InterPro" id="IPR002049">
    <property type="entry name" value="LE_dom"/>
</dbReference>
<evidence type="ECO:0000256" key="12">
    <source>
        <dbReference type="ARBA" id="ARBA00023292"/>
    </source>
</evidence>
<evidence type="ECO:0000256" key="8">
    <source>
        <dbReference type="ARBA" id="ARBA00022989"/>
    </source>
</evidence>
<dbReference type="FunFam" id="2.10.25.10:FF:000191">
    <property type="entry name" value="Multiple epidermal growth factor-like domains 8"/>
    <property type="match status" value="1"/>
</dbReference>
<dbReference type="Gene3D" id="2.120.10.80">
    <property type="entry name" value="Kelch-type beta propeller"/>
    <property type="match status" value="2"/>
</dbReference>
<keyword evidence="10 14" id="KW-1015">Disulfide bond</keyword>
<dbReference type="InterPro" id="IPR009030">
    <property type="entry name" value="Growth_fac_rcpt_cys_sf"/>
</dbReference>
<dbReference type="PANTHER" id="PTHR46093:SF16">
    <property type="entry name" value="MULTIPLE EGF-LIKE-DOMAINS 8"/>
    <property type="match status" value="1"/>
</dbReference>
<comment type="caution">
    <text evidence="13">Lacks conserved residue(s) required for the propagation of feature annotation.</text>
</comment>
<dbReference type="Gene3D" id="2.10.25.10">
    <property type="entry name" value="Laminin"/>
    <property type="match status" value="7"/>
</dbReference>
<dbReference type="Pfam" id="PF24973">
    <property type="entry name" value="EGF_LMN_ATRN"/>
    <property type="match status" value="2"/>
</dbReference>
<keyword evidence="12 14" id="KW-0424">Laminin EGF-like domain</keyword>
<dbReference type="GO" id="GO:0016020">
    <property type="term" value="C:membrane"/>
    <property type="evidence" value="ECO:0007669"/>
    <property type="project" value="UniProtKB-SubCell"/>
</dbReference>
<feature type="domain" description="CUB" evidence="17">
    <location>
        <begin position="673"/>
        <end position="810"/>
    </location>
</feature>
<dbReference type="InterPro" id="IPR018097">
    <property type="entry name" value="EGF_Ca-bd_CS"/>
</dbReference>
<dbReference type="SUPFAM" id="SSF57184">
    <property type="entry name" value="Growth factor receptor domain"/>
    <property type="match status" value="1"/>
</dbReference>
<dbReference type="PROSITE" id="PS00010">
    <property type="entry name" value="ASX_HYDROXYL"/>
    <property type="match status" value="2"/>
</dbReference>
<dbReference type="SUPFAM" id="SSF57196">
    <property type="entry name" value="EGF/Laminin"/>
    <property type="match status" value="4"/>
</dbReference>
<feature type="non-terminal residue" evidence="20">
    <location>
        <position position="1"/>
    </location>
</feature>
<dbReference type="GO" id="GO:0005509">
    <property type="term" value="F:calcium ion binding"/>
    <property type="evidence" value="ECO:0007669"/>
    <property type="project" value="InterPro"/>
</dbReference>
<dbReference type="Pfam" id="PF01344">
    <property type="entry name" value="Kelch_1"/>
    <property type="match status" value="1"/>
</dbReference>
<feature type="transmembrane region" description="Helical" evidence="16">
    <location>
        <begin position="2181"/>
        <end position="2203"/>
    </location>
</feature>
<keyword evidence="8 16" id="KW-1133">Transmembrane helix</keyword>
<comment type="subcellular location">
    <subcellularLocation>
        <location evidence="1">Membrane</location>
        <topology evidence="1">Single-pass type I membrane protein</topology>
    </subcellularLocation>
</comment>
<evidence type="ECO:0000256" key="13">
    <source>
        <dbReference type="PROSITE-ProRule" id="PRU00076"/>
    </source>
</evidence>
<dbReference type="PROSITE" id="PS01187">
    <property type="entry name" value="EGF_CA"/>
    <property type="match status" value="1"/>
</dbReference>
<dbReference type="InterPro" id="IPR006652">
    <property type="entry name" value="Kelch_1"/>
</dbReference>